<dbReference type="AlphaFoldDB" id="W2G9S9"/>
<protein>
    <submittedName>
        <fullName evidence="1">Uncharacterized protein</fullName>
    </submittedName>
</protein>
<proteinExistence type="predicted"/>
<reference evidence="1" key="1">
    <citation type="submission" date="2013-11" db="EMBL/GenBank/DDBJ databases">
        <title>The Genome Sequence of Phytophthora parasitica CJ02B3.</title>
        <authorList>
            <consortium name="The Broad Institute Genomics Platform"/>
            <person name="Russ C."/>
            <person name="Tyler B."/>
            <person name="Panabieres F."/>
            <person name="Shan W."/>
            <person name="Tripathy S."/>
            <person name="Grunwald N."/>
            <person name="Machado M."/>
            <person name="Johnson C.S."/>
            <person name="Arredondo F."/>
            <person name="Hong C."/>
            <person name="Coffey M."/>
            <person name="Young S.K."/>
            <person name="Zeng Q."/>
            <person name="Gargeya S."/>
            <person name="Fitzgerald M."/>
            <person name="Abouelleil A."/>
            <person name="Alvarado L."/>
            <person name="Chapman S.B."/>
            <person name="Gainer-Dewar J."/>
            <person name="Goldberg J."/>
            <person name="Griggs A."/>
            <person name="Gujja S."/>
            <person name="Hansen M."/>
            <person name="Howarth C."/>
            <person name="Imamovic A."/>
            <person name="Ireland A."/>
            <person name="Larimer J."/>
            <person name="McCowan C."/>
            <person name="Murphy C."/>
            <person name="Pearson M."/>
            <person name="Poon T.W."/>
            <person name="Priest M."/>
            <person name="Roberts A."/>
            <person name="Saif S."/>
            <person name="Shea T."/>
            <person name="Sykes S."/>
            <person name="Wortman J."/>
            <person name="Nusbaum C."/>
            <person name="Birren B."/>
        </authorList>
    </citation>
    <scope>NUCLEOTIDE SEQUENCE [LARGE SCALE GENOMIC DNA]</scope>
    <source>
        <strain evidence="1">CJ02B3</strain>
    </source>
</reference>
<name>W2G9S9_PHYNI</name>
<dbReference type="EMBL" id="KI687872">
    <property type="protein sequence ID" value="ETK79689.1"/>
    <property type="molecule type" value="Genomic_DNA"/>
</dbReference>
<accession>W2G9S9</accession>
<evidence type="ECO:0000313" key="1">
    <source>
        <dbReference type="EMBL" id="ETK79689.1"/>
    </source>
</evidence>
<dbReference type="Proteomes" id="UP000053236">
    <property type="component" value="Unassembled WGS sequence"/>
</dbReference>
<sequence length="96" mass="10349">MDQTTKVASFFVLPVYSFNNCNELVNGSRLLLFLTTRMRSSSLNSLVLEAGIQGNMAGVGEILNAHFSHTQIFLLTGTILTGSGPILEAMTSCAHQ</sequence>
<gene>
    <name evidence="1" type="ORF">L915_14477</name>
</gene>
<organism evidence="1">
    <name type="scientific">Phytophthora nicotianae</name>
    <name type="common">Potato buckeye rot agent</name>
    <name type="synonym">Phytophthora parasitica</name>
    <dbReference type="NCBI Taxonomy" id="4792"/>
    <lineage>
        <taxon>Eukaryota</taxon>
        <taxon>Sar</taxon>
        <taxon>Stramenopiles</taxon>
        <taxon>Oomycota</taxon>
        <taxon>Peronosporomycetes</taxon>
        <taxon>Peronosporales</taxon>
        <taxon>Peronosporaceae</taxon>
        <taxon>Phytophthora</taxon>
    </lineage>
</organism>